<reference evidence="1" key="1">
    <citation type="submission" date="2021-06" db="EMBL/GenBank/DDBJ databases">
        <title>Parelaphostrongylus tenuis whole genome reference sequence.</title>
        <authorList>
            <person name="Garwood T.J."/>
            <person name="Larsen P.A."/>
            <person name="Fountain-Jones N.M."/>
            <person name="Garbe J.R."/>
            <person name="Macchietto M.G."/>
            <person name="Kania S.A."/>
            <person name="Gerhold R.W."/>
            <person name="Richards J.E."/>
            <person name="Wolf T.M."/>
        </authorList>
    </citation>
    <scope>NUCLEOTIDE SEQUENCE</scope>
    <source>
        <strain evidence="1">MNPRO001-30</strain>
        <tissue evidence="1">Meninges</tissue>
    </source>
</reference>
<sequence>MTVTVGNLLESPVLDLTKAMDREKGLKIERNHGRYDGFPGAWSIAQDRKRWWRLYGCRLISDSSSLVNHRKNRIA</sequence>
<dbReference type="EMBL" id="JAHQIW010005313">
    <property type="protein sequence ID" value="KAJ1365590.1"/>
    <property type="molecule type" value="Genomic_DNA"/>
</dbReference>
<dbReference type="Proteomes" id="UP001196413">
    <property type="component" value="Unassembled WGS sequence"/>
</dbReference>
<proteinExistence type="predicted"/>
<comment type="caution">
    <text evidence="1">The sequence shown here is derived from an EMBL/GenBank/DDBJ whole genome shotgun (WGS) entry which is preliminary data.</text>
</comment>
<evidence type="ECO:0000313" key="1">
    <source>
        <dbReference type="EMBL" id="KAJ1365590.1"/>
    </source>
</evidence>
<evidence type="ECO:0000313" key="2">
    <source>
        <dbReference type="Proteomes" id="UP001196413"/>
    </source>
</evidence>
<dbReference type="AlphaFoldDB" id="A0AAD5QWW3"/>
<organism evidence="1 2">
    <name type="scientific">Parelaphostrongylus tenuis</name>
    <name type="common">Meningeal worm</name>
    <dbReference type="NCBI Taxonomy" id="148309"/>
    <lineage>
        <taxon>Eukaryota</taxon>
        <taxon>Metazoa</taxon>
        <taxon>Ecdysozoa</taxon>
        <taxon>Nematoda</taxon>
        <taxon>Chromadorea</taxon>
        <taxon>Rhabditida</taxon>
        <taxon>Rhabditina</taxon>
        <taxon>Rhabditomorpha</taxon>
        <taxon>Strongyloidea</taxon>
        <taxon>Metastrongylidae</taxon>
        <taxon>Parelaphostrongylus</taxon>
    </lineage>
</organism>
<accession>A0AAD5QWW3</accession>
<name>A0AAD5QWW3_PARTN</name>
<keyword evidence="2" id="KW-1185">Reference proteome</keyword>
<protein>
    <submittedName>
        <fullName evidence="1">Uncharacterized protein</fullName>
    </submittedName>
</protein>
<gene>
    <name evidence="1" type="ORF">KIN20_025969</name>
</gene>